<dbReference type="GO" id="GO:0004385">
    <property type="term" value="F:GMP kinase activity"/>
    <property type="evidence" value="ECO:0007669"/>
    <property type="project" value="UniProtKB-UniRule"/>
</dbReference>
<dbReference type="PROSITE" id="PS00856">
    <property type="entry name" value="GUANYLATE_KINASE_1"/>
    <property type="match status" value="1"/>
</dbReference>
<dbReference type="Gene3D" id="3.30.63.10">
    <property type="entry name" value="Guanylate Kinase phosphate binding domain"/>
    <property type="match status" value="1"/>
</dbReference>
<name>A0A8D4UU94_9FIRM</name>
<proteinExistence type="inferred from homology"/>
<evidence type="ECO:0000256" key="9">
    <source>
        <dbReference type="ARBA" id="ARBA00030128"/>
    </source>
</evidence>
<dbReference type="GO" id="GO:0005524">
    <property type="term" value="F:ATP binding"/>
    <property type="evidence" value="ECO:0007669"/>
    <property type="project" value="UniProtKB-UniRule"/>
</dbReference>
<dbReference type="CDD" id="cd00071">
    <property type="entry name" value="GMPK"/>
    <property type="match status" value="1"/>
</dbReference>
<gene>
    <name evidence="11" type="primary">gmk</name>
    <name evidence="13" type="ORF">Dia5BBH33_09240</name>
</gene>
<evidence type="ECO:0000256" key="10">
    <source>
        <dbReference type="ARBA" id="ARBA00048594"/>
    </source>
</evidence>
<dbReference type="SUPFAM" id="SSF52540">
    <property type="entry name" value="P-loop containing nucleoside triphosphate hydrolases"/>
    <property type="match status" value="1"/>
</dbReference>
<dbReference type="AlphaFoldDB" id="A0A8D4UU94"/>
<evidence type="ECO:0000256" key="5">
    <source>
        <dbReference type="ARBA" id="ARBA00022679"/>
    </source>
</evidence>
<dbReference type="OrthoDB" id="9808150at2"/>
<evidence type="ECO:0000256" key="11">
    <source>
        <dbReference type="HAMAP-Rule" id="MF_00328"/>
    </source>
</evidence>
<dbReference type="InterPro" id="IPR008145">
    <property type="entry name" value="GK/Ca_channel_bsu"/>
</dbReference>
<dbReference type="InterPro" id="IPR027417">
    <property type="entry name" value="P-loop_NTPase"/>
</dbReference>
<feature type="binding site" evidence="11">
    <location>
        <begin position="17"/>
        <end position="24"/>
    </location>
    <ligand>
        <name>ATP</name>
        <dbReference type="ChEBI" id="CHEBI:30616"/>
    </ligand>
</feature>
<comment type="subcellular location">
    <subcellularLocation>
        <location evidence="11">Cytoplasm</location>
    </subcellularLocation>
</comment>
<dbReference type="Pfam" id="PF00625">
    <property type="entry name" value="Guanylate_kin"/>
    <property type="match status" value="1"/>
</dbReference>
<dbReference type="PANTHER" id="PTHR23117:SF13">
    <property type="entry name" value="GUANYLATE KINASE"/>
    <property type="match status" value="1"/>
</dbReference>
<dbReference type="EC" id="2.7.4.8" evidence="3 11"/>
<dbReference type="InterPro" id="IPR020590">
    <property type="entry name" value="Guanylate_kinase_CS"/>
</dbReference>
<comment type="function">
    <text evidence="1 11">Essential for recycling GMP and indirectly, cGMP.</text>
</comment>
<dbReference type="PANTHER" id="PTHR23117">
    <property type="entry name" value="GUANYLATE KINASE-RELATED"/>
    <property type="match status" value="1"/>
</dbReference>
<dbReference type="PROSITE" id="PS50052">
    <property type="entry name" value="GUANYLATE_KINASE_2"/>
    <property type="match status" value="1"/>
</dbReference>
<evidence type="ECO:0000256" key="1">
    <source>
        <dbReference type="ARBA" id="ARBA00003531"/>
    </source>
</evidence>
<keyword evidence="8 11" id="KW-0067">ATP-binding</keyword>
<dbReference type="Gene3D" id="3.40.50.300">
    <property type="entry name" value="P-loop containing nucleotide triphosphate hydrolases"/>
    <property type="match status" value="2"/>
</dbReference>
<reference evidence="14" key="1">
    <citation type="submission" date="2019-05" db="EMBL/GenBank/DDBJ databases">
        <title>Complete genome sequencing of Dialister sp. strain 5BBH33.</title>
        <authorList>
            <person name="Sakamoto M."/>
            <person name="Murakami T."/>
            <person name="Mori H."/>
        </authorList>
    </citation>
    <scope>NUCLEOTIDE SEQUENCE [LARGE SCALE GENOMIC DNA]</scope>
    <source>
        <strain evidence="14">5BBH33</strain>
    </source>
</reference>
<evidence type="ECO:0000256" key="2">
    <source>
        <dbReference type="ARBA" id="ARBA00005790"/>
    </source>
</evidence>
<organism evidence="13 14">
    <name type="scientific">Dialister hominis</name>
    <dbReference type="NCBI Taxonomy" id="2582419"/>
    <lineage>
        <taxon>Bacteria</taxon>
        <taxon>Bacillati</taxon>
        <taxon>Bacillota</taxon>
        <taxon>Negativicutes</taxon>
        <taxon>Veillonellales</taxon>
        <taxon>Veillonellaceae</taxon>
        <taxon>Dialister</taxon>
    </lineage>
</organism>
<keyword evidence="6 11" id="KW-0547">Nucleotide-binding</keyword>
<keyword evidence="5 11" id="KW-0808">Transferase</keyword>
<dbReference type="GO" id="GO:0005829">
    <property type="term" value="C:cytosol"/>
    <property type="evidence" value="ECO:0007669"/>
    <property type="project" value="TreeGrafter"/>
</dbReference>
<sequence length="216" mass="24507">MDMSGKTDKGILLVVSGPSGAGKGTICSAIRELYPDLHYSVSMTTREPRKCEVEGESYFFRTKEQFEQLIKEDAFLEYAKVYDNYYGTPKKYVLDLIDKGQSVLLEIDIQGAMQVKKRYPTGVFIYIVPPSLNVLSGRLHNRGTDSEEVIQKRLAQITSELAMAHQYDYIVVNDILEDAVHKTSAILEAEKCKLSHNEGQIETIFKQYINKEVPLK</sequence>
<accession>A0A8D4UU94</accession>
<dbReference type="InterPro" id="IPR008144">
    <property type="entry name" value="Guanylate_kin-like_dom"/>
</dbReference>
<evidence type="ECO:0000259" key="12">
    <source>
        <dbReference type="PROSITE" id="PS50052"/>
    </source>
</evidence>
<evidence type="ECO:0000256" key="3">
    <source>
        <dbReference type="ARBA" id="ARBA00012961"/>
    </source>
</evidence>
<dbReference type="KEGG" id="dho:Dia5BBH33_09240"/>
<comment type="catalytic activity">
    <reaction evidence="10 11">
        <text>GMP + ATP = GDP + ADP</text>
        <dbReference type="Rhea" id="RHEA:20780"/>
        <dbReference type="ChEBI" id="CHEBI:30616"/>
        <dbReference type="ChEBI" id="CHEBI:58115"/>
        <dbReference type="ChEBI" id="CHEBI:58189"/>
        <dbReference type="ChEBI" id="CHEBI:456216"/>
        <dbReference type="EC" id="2.7.4.8"/>
    </reaction>
</comment>
<dbReference type="FunFam" id="3.30.63.10:FF:000002">
    <property type="entry name" value="Guanylate kinase 1"/>
    <property type="match status" value="1"/>
</dbReference>
<evidence type="ECO:0000256" key="4">
    <source>
        <dbReference type="ARBA" id="ARBA00016296"/>
    </source>
</evidence>
<keyword evidence="7 11" id="KW-0418">Kinase</keyword>
<dbReference type="SMART" id="SM00072">
    <property type="entry name" value="GuKc"/>
    <property type="match status" value="1"/>
</dbReference>
<dbReference type="HAMAP" id="MF_00328">
    <property type="entry name" value="Guanylate_kinase"/>
    <property type="match status" value="1"/>
</dbReference>
<evidence type="ECO:0000256" key="6">
    <source>
        <dbReference type="ARBA" id="ARBA00022741"/>
    </source>
</evidence>
<evidence type="ECO:0000313" key="13">
    <source>
        <dbReference type="EMBL" id="BBK24989.1"/>
    </source>
</evidence>
<protein>
    <recommendedName>
        <fullName evidence="4 11">Guanylate kinase</fullName>
        <ecNumber evidence="3 11">2.7.4.8</ecNumber>
    </recommendedName>
    <alternativeName>
        <fullName evidence="9 11">GMP kinase</fullName>
    </alternativeName>
</protein>
<evidence type="ECO:0000256" key="8">
    <source>
        <dbReference type="ARBA" id="ARBA00022840"/>
    </source>
</evidence>
<evidence type="ECO:0000256" key="7">
    <source>
        <dbReference type="ARBA" id="ARBA00022777"/>
    </source>
</evidence>
<evidence type="ECO:0000313" key="14">
    <source>
        <dbReference type="Proteomes" id="UP000320585"/>
    </source>
</evidence>
<feature type="domain" description="Guanylate kinase-like" evidence="12">
    <location>
        <begin position="10"/>
        <end position="188"/>
    </location>
</feature>
<dbReference type="InterPro" id="IPR017665">
    <property type="entry name" value="Guanylate_kinase"/>
</dbReference>
<dbReference type="NCBIfam" id="TIGR03263">
    <property type="entry name" value="guanyl_kin"/>
    <property type="match status" value="1"/>
</dbReference>
<dbReference type="Proteomes" id="UP000320585">
    <property type="component" value="Chromosome"/>
</dbReference>
<keyword evidence="11" id="KW-0963">Cytoplasm</keyword>
<keyword evidence="14" id="KW-1185">Reference proteome</keyword>
<dbReference type="EMBL" id="AP019697">
    <property type="protein sequence ID" value="BBK24989.1"/>
    <property type="molecule type" value="Genomic_DNA"/>
</dbReference>
<comment type="similarity">
    <text evidence="2 11">Belongs to the guanylate kinase family.</text>
</comment>